<dbReference type="AlphaFoldDB" id="A0A150M9X5"/>
<name>A0A150M9X5_9BACI</name>
<accession>A0A150M9X5</accession>
<organism evidence="1 2">
    <name type="scientific">Caldibacillus debilis</name>
    <dbReference type="NCBI Taxonomy" id="301148"/>
    <lineage>
        <taxon>Bacteria</taxon>
        <taxon>Bacillati</taxon>
        <taxon>Bacillota</taxon>
        <taxon>Bacilli</taxon>
        <taxon>Bacillales</taxon>
        <taxon>Bacillaceae</taxon>
        <taxon>Caldibacillus</taxon>
    </lineage>
</organism>
<dbReference type="Proteomes" id="UP000075683">
    <property type="component" value="Unassembled WGS sequence"/>
</dbReference>
<comment type="caution">
    <text evidence="1">The sequence shown here is derived from an EMBL/GenBank/DDBJ whole genome shotgun (WGS) entry which is preliminary data.</text>
</comment>
<dbReference type="STRING" id="301148.B4135_1723"/>
<reference evidence="1 2" key="1">
    <citation type="submission" date="2016-01" db="EMBL/GenBank/DDBJ databases">
        <title>Draft Genome Sequences of Seven Thermophilic Sporeformers Isolated from Foods.</title>
        <authorList>
            <person name="Berendsen E.M."/>
            <person name="Wells-Bennik M.H."/>
            <person name="Krawcyk A.O."/>
            <person name="De Jong A."/>
            <person name="Holsappel S."/>
            <person name="Eijlander R.T."/>
            <person name="Kuipers O.P."/>
        </authorList>
    </citation>
    <scope>NUCLEOTIDE SEQUENCE [LARGE SCALE GENOMIC DNA]</scope>
    <source>
        <strain evidence="1 2">B4135</strain>
    </source>
</reference>
<gene>
    <name evidence="1" type="ORF">B4135_1723</name>
</gene>
<sequence>MVFQCHVRENPGSPCYASAFASPFAAIPIWGDKEHTPIYGAKGTALDLHFSASQLKSRVSPCFFIFDFFFDHQHILSKLDKFSVYFFLLKY</sequence>
<evidence type="ECO:0000313" key="1">
    <source>
        <dbReference type="EMBL" id="KYD20999.1"/>
    </source>
</evidence>
<evidence type="ECO:0000313" key="2">
    <source>
        <dbReference type="Proteomes" id="UP000075683"/>
    </source>
</evidence>
<dbReference type="EMBL" id="LQYT01000024">
    <property type="protein sequence ID" value="KYD20999.1"/>
    <property type="molecule type" value="Genomic_DNA"/>
</dbReference>
<proteinExistence type="predicted"/>
<protein>
    <submittedName>
        <fullName evidence="1">Uncharacterized protein</fullName>
    </submittedName>
</protein>